<keyword evidence="1" id="KW-1133">Transmembrane helix</keyword>
<dbReference type="RefSeq" id="WP_021841367.1">
    <property type="nucleotide sequence ID" value="NZ_CACRUX010000021.1"/>
</dbReference>
<sequence length="81" mass="9258">MTIESLMTNIWLMMLEAFVLGAVVTVVAGLVIREVLKRRNYHDVVVDVVEPESQNWEVNLAKAFNQETLTDWKGVRKGARK</sequence>
<reference evidence="2" key="1">
    <citation type="submission" date="2019-11" db="EMBL/GenBank/DDBJ databases">
        <authorList>
            <person name="Feng L."/>
        </authorList>
    </citation>
    <scope>NUCLEOTIDE SEQUENCE</scope>
    <source>
        <strain evidence="2">VrattiLFYP33</strain>
    </source>
</reference>
<name>A0A6N3A6M9_9FIRM</name>
<gene>
    <name evidence="2" type="ORF">VRLFYP33_00584</name>
</gene>
<organism evidence="2">
    <name type="scientific">Veillonella ratti</name>
    <dbReference type="NCBI Taxonomy" id="103892"/>
    <lineage>
        <taxon>Bacteria</taxon>
        <taxon>Bacillati</taxon>
        <taxon>Bacillota</taxon>
        <taxon>Negativicutes</taxon>
        <taxon>Veillonellales</taxon>
        <taxon>Veillonellaceae</taxon>
        <taxon>Veillonella</taxon>
    </lineage>
</organism>
<dbReference type="AlphaFoldDB" id="A0A6N3A6M9"/>
<accession>A0A6N3A6M9</accession>
<keyword evidence="1" id="KW-0472">Membrane</keyword>
<evidence type="ECO:0000313" key="2">
    <source>
        <dbReference type="EMBL" id="VYT84082.1"/>
    </source>
</evidence>
<dbReference type="EMBL" id="CACRUX010000021">
    <property type="protein sequence ID" value="VYT84082.1"/>
    <property type="molecule type" value="Genomic_DNA"/>
</dbReference>
<feature type="transmembrane region" description="Helical" evidence="1">
    <location>
        <begin position="12"/>
        <end position="32"/>
    </location>
</feature>
<protein>
    <submittedName>
        <fullName evidence="2">Uncharacterized protein</fullName>
    </submittedName>
</protein>
<keyword evidence="1" id="KW-0812">Transmembrane</keyword>
<proteinExistence type="predicted"/>
<evidence type="ECO:0000256" key="1">
    <source>
        <dbReference type="SAM" id="Phobius"/>
    </source>
</evidence>